<dbReference type="EMBL" id="QLII01000001">
    <property type="protein sequence ID" value="RAI73282.1"/>
    <property type="molecule type" value="Genomic_DNA"/>
</dbReference>
<sequence length="148" mass="17583">METRFFIGDYYPSIGRPYVIVSAYETGDELLMERFILFKHPNGDSEMSPLRITRPKLDLTLDDFIESEVRYTEEWIFYEIIFPRYQTIETVSYGNYSVCLRPTNRAILFELLAKFSDEMSQVRNSTKNTTLKNIIDIYKSQDNRRTTE</sequence>
<protein>
    <submittedName>
        <fullName evidence="1">Uncharacterized protein</fullName>
    </submittedName>
</protein>
<gene>
    <name evidence="1" type="ORF">HMF3257_00490</name>
</gene>
<evidence type="ECO:0000313" key="2">
    <source>
        <dbReference type="Proteomes" id="UP000249016"/>
    </source>
</evidence>
<keyword evidence="2" id="KW-1185">Reference proteome</keyword>
<dbReference type="AlphaFoldDB" id="A0A327NDV4"/>
<organism evidence="1 2">
    <name type="scientific">Spirosoma telluris</name>
    <dbReference type="NCBI Taxonomy" id="2183553"/>
    <lineage>
        <taxon>Bacteria</taxon>
        <taxon>Pseudomonadati</taxon>
        <taxon>Bacteroidota</taxon>
        <taxon>Cytophagia</taxon>
        <taxon>Cytophagales</taxon>
        <taxon>Cytophagaceae</taxon>
        <taxon>Spirosoma</taxon>
    </lineage>
</organism>
<accession>A0A327NDV4</accession>
<name>A0A327NDV4_9BACT</name>
<comment type="caution">
    <text evidence="1">The sequence shown here is derived from an EMBL/GenBank/DDBJ whole genome shotgun (WGS) entry which is preliminary data.</text>
</comment>
<proteinExistence type="predicted"/>
<dbReference type="Proteomes" id="UP000249016">
    <property type="component" value="Unassembled WGS sequence"/>
</dbReference>
<dbReference type="RefSeq" id="WP_111340164.1">
    <property type="nucleotide sequence ID" value="NZ_QLII01000001.1"/>
</dbReference>
<reference evidence="1 2" key="1">
    <citation type="submission" date="2018-06" db="EMBL/GenBank/DDBJ databases">
        <title>Spirosoma sp. HMF3257 Genome sequencing and assembly.</title>
        <authorList>
            <person name="Kang H."/>
            <person name="Cha I."/>
            <person name="Kim H."/>
            <person name="Kang J."/>
            <person name="Joh K."/>
        </authorList>
    </citation>
    <scope>NUCLEOTIDE SEQUENCE [LARGE SCALE GENOMIC DNA]</scope>
    <source>
        <strain evidence="1 2">HMF3257</strain>
    </source>
</reference>
<evidence type="ECO:0000313" key="1">
    <source>
        <dbReference type="EMBL" id="RAI73282.1"/>
    </source>
</evidence>